<comment type="caution">
    <text evidence="2">The sequence shown here is derived from an EMBL/GenBank/DDBJ whole genome shotgun (WGS) entry which is preliminary data.</text>
</comment>
<proteinExistence type="predicted"/>
<sequence length="152" mass="16866">MPFYQVDHTCPLTVDERQSIATSITDLHCTAFDVPPSFVHVNFTKQENKADDGSYFLAAKSCANNSNCITAQVRTSNTRSKADWDRLAEDIETKWNEAVGVQDDKGEADDGSNESKKLTMVVFTPIVTVREGGLAVPEPGKEAEWLEQQRLV</sequence>
<dbReference type="SUPFAM" id="SSF55331">
    <property type="entry name" value="Tautomerase/MIF"/>
    <property type="match status" value="1"/>
</dbReference>
<name>A0A484FG40_COLOR</name>
<evidence type="ECO:0000313" key="3">
    <source>
        <dbReference type="Proteomes" id="UP000014480"/>
    </source>
</evidence>
<organism evidence="2 3">
    <name type="scientific">Colletotrichum orbiculare (strain 104-T / ATCC 96160 / CBS 514.97 / LARS 414 / MAFF 240422)</name>
    <name type="common">Cucumber anthracnose fungus</name>
    <name type="synonym">Colletotrichum lagenarium</name>
    <dbReference type="NCBI Taxonomy" id="1213857"/>
    <lineage>
        <taxon>Eukaryota</taxon>
        <taxon>Fungi</taxon>
        <taxon>Dikarya</taxon>
        <taxon>Ascomycota</taxon>
        <taxon>Pezizomycotina</taxon>
        <taxon>Sordariomycetes</taxon>
        <taxon>Hypocreomycetidae</taxon>
        <taxon>Glomerellales</taxon>
        <taxon>Glomerellaceae</taxon>
        <taxon>Colletotrichum</taxon>
        <taxon>Colletotrichum orbiculare species complex</taxon>
    </lineage>
</organism>
<dbReference type="Pfam" id="PF14832">
    <property type="entry name" value="Tautomerase_3"/>
    <property type="match status" value="1"/>
</dbReference>
<dbReference type="InterPro" id="IPR028116">
    <property type="entry name" value="Cis-CaaD-like"/>
</dbReference>
<reference evidence="3" key="1">
    <citation type="journal article" date="2013" name="New Phytol.">
        <title>Comparative genomic and transcriptomic analyses reveal the hemibiotrophic stage shift of Colletotrichum fungi.</title>
        <authorList>
            <person name="Gan P."/>
            <person name="Ikeda K."/>
            <person name="Irieda H."/>
            <person name="Narusaka M."/>
            <person name="O'Connell R.J."/>
            <person name="Narusaka Y."/>
            <person name="Takano Y."/>
            <person name="Kubo Y."/>
            <person name="Shirasu K."/>
        </authorList>
    </citation>
    <scope>NUCLEOTIDE SEQUENCE [LARGE SCALE GENOMIC DNA]</scope>
    <source>
        <strain evidence="3">104-T / ATCC 96160 / CBS 514.97 / LARS 414 / MAFF 240422</strain>
    </source>
</reference>
<evidence type="ECO:0000313" key="2">
    <source>
        <dbReference type="EMBL" id="TDZ17330.1"/>
    </source>
</evidence>
<dbReference type="OrthoDB" id="9981319at2759"/>
<accession>A0A484FG40</accession>
<protein>
    <recommendedName>
        <fullName evidence="1">Tautomerase cis-CaaD-like domain-containing protein</fullName>
    </recommendedName>
</protein>
<evidence type="ECO:0000259" key="1">
    <source>
        <dbReference type="Pfam" id="PF14832"/>
    </source>
</evidence>
<dbReference type="AlphaFoldDB" id="A0A484FG40"/>
<dbReference type="InterPro" id="IPR014347">
    <property type="entry name" value="Tautomerase/MIF_sf"/>
</dbReference>
<dbReference type="Gene3D" id="3.30.429.10">
    <property type="entry name" value="Macrophage Migration Inhibitory Factor"/>
    <property type="match status" value="1"/>
</dbReference>
<gene>
    <name evidence="2" type="ORF">Cob_v009967</name>
</gene>
<dbReference type="Proteomes" id="UP000014480">
    <property type="component" value="Unassembled WGS sequence"/>
</dbReference>
<dbReference type="EMBL" id="AMCV02000031">
    <property type="protein sequence ID" value="TDZ17330.1"/>
    <property type="molecule type" value="Genomic_DNA"/>
</dbReference>
<reference evidence="3" key="2">
    <citation type="journal article" date="2019" name="Mol. Plant Microbe Interact.">
        <title>Genome sequence resources for four phytopathogenic fungi from the Colletotrichum orbiculare species complex.</title>
        <authorList>
            <person name="Gan P."/>
            <person name="Tsushima A."/>
            <person name="Narusaka M."/>
            <person name="Narusaka Y."/>
            <person name="Takano Y."/>
            <person name="Kubo Y."/>
            <person name="Shirasu K."/>
        </authorList>
    </citation>
    <scope>GENOME REANNOTATION</scope>
    <source>
        <strain evidence="3">104-T / ATCC 96160 / CBS 514.97 / LARS 414 / MAFF 240422</strain>
    </source>
</reference>
<feature type="domain" description="Tautomerase cis-CaaD-like" evidence="1">
    <location>
        <begin position="1"/>
        <end position="149"/>
    </location>
</feature>
<keyword evidence="3" id="KW-1185">Reference proteome</keyword>